<keyword evidence="2" id="KW-0805">Transcription regulation</keyword>
<evidence type="ECO:0000259" key="6">
    <source>
        <dbReference type="PROSITE" id="PS51372"/>
    </source>
</evidence>
<dbReference type="InterPro" id="IPR007737">
    <property type="entry name" value="Mga_HTH"/>
</dbReference>
<dbReference type="PANTHER" id="PTHR30185">
    <property type="entry name" value="CRYPTIC BETA-GLUCOSIDE BGL OPERON ANTITERMINATOR"/>
    <property type="match status" value="1"/>
</dbReference>
<keyword evidence="3" id="KW-0010">Activator</keyword>
<evidence type="ECO:0000256" key="2">
    <source>
        <dbReference type="ARBA" id="ARBA00023015"/>
    </source>
</evidence>
<dbReference type="Gene3D" id="1.10.10.10">
    <property type="entry name" value="Winged helix-like DNA-binding domain superfamily/Winged helix DNA-binding domain"/>
    <property type="match status" value="1"/>
</dbReference>
<dbReference type="PROSITE" id="PS51372">
    <property type="entry name" value="PRD_2"/>
    <property type="match status" value="2"/>
</dbReference>
<keyword evidence="4" id="KW-0804">Transcription</keyword>
<dbReference type="CDD" id="cd05568">
    <property type="entry name" value="PTS_IIB_bgl_like"/>
    <property type="match status" value="1"/>
</dbReference>
<accession>A0AAF0BGZ1</accession>
<evidence type="ECO:0000256" key="4">
    <source>
        <dbReference type="ARBA" id="ARBA00023163"/>
    </source>
</evidence>
<dbReference type="Pfam" id="PF05043">
    <property type="entry name" value="Mga"/>
    <property type="match status" value="1"/>
</dbReference>
<dbReference type="EMBL" id="CP116507">
    <property type="protein sequence ID" value="WCG21860.1"/>
    <property type="molecule type" value="Genomic_DNA"/>
</dbReference>
<dbReference type="Proteomes" id="UP001179600">
    <property type="component" value="Chromosome"/>
</dbReference>
<dbReference type="SUPFAM" id="SSF63520">
    <property type="entry name" value="PTS-regulatory domain, PRD"/>
    <property type="match status" value="2"/>
</dbReference>
<dbReference type="InterPro" id="IPR036634">
    <property type="entry name" value="PRD_sf"/>
</dbReference>
<dbReference type="Pfam" id="PF08279">
    <property type="entry name" value="HTH_11"/>
    <property type="match status" value="1"/>
</dbReference>
<dbReference type="InterPro" id="IPR016152">
    <property type="entry name" value="PTrfase/Anion_transptr"/>
</dbReference>
<evidence type="ECO:0000313" key="8">
    <source>
        <dbReference type="Proteomes" id="UP001179600"/>
    </source>
</evidence>
<dbReference type="PROSITE" id="PS51094">
    <property type="entry name" value="PTS_EIIA_TYPE_2"/>
    <property type="match status" value="1"/>
</dbReference>
<name>A0AAF0BGZ1_9ENTE</name>
<dbReference type="RefSeq" id="WP_272163006.1">
    <property type="nucleotide sequence ID" value="NZ_CP116507.1"/>
</dbReference>
<dbReference type="AlphaFoldDB" id="A0AAF0BGZ1"/>
<protein>
    <submittedName>
        <fullName evidence="7">BglG family transcription antiterminator</fullName>
    </submittedName>
</protein>
<proteinExistence type="predicted"/>
<feature type="domain" description="PRD" evidence="6">
    <location>
        <begin position="170"/>
        <end position="276"/>
    </location>
</feature>
<dbReference type="PANTHER" id="PTHR30185:SF12">
    <property type="entry name" value="TRANSCRIPTIONAL REGULATOR MANR"/>
    <property type="match status" value="1"/>
</dbReference>
<dbReference type="InterPro" id="IPR050661">
    <property type="entry name" value="BglG_antiterminators"/>
</dbReference>
<organism evidence="7 8">
    <name type="scientific">Vagococcus lutrae</name>
    <dbReference type="NCBI Taxonomy" id="81947"/>
    <lineage>
        <taxon>Bacteria</taxon>
        <taxon>Bacillati</taxon>
        <taxon>Bacillota</taxon>
        <taxon>Bacilli</taxon>
        <taxon>Lactobacillales</taxon>
        <taxon>Enterococcaceae</taxon>
        <taxon>Vagococcus</taxon>
    </lineage>
</organism>
<dbReference type="GO" id="GO:0006355">
    <property type="term" value="P:regulation of DNA-templated transcription"/>
    <property type="evidence" value="ECO:0007669"/>
    <property type="project" value="InterPro"/>
</dbReference>
<feature type="domain" description="PRD" evidence="6">
    <location>
        <begin position="286"/>
        <end position="392"/>
    </location>
</feature>
<dbReference type="Gene3D" id="1.10.1790.10">
    <property type="entry name" value="PRD domain"/>
    <property type="match status" value="2"/>
</dbReference>
<evidence type="ECO:0000259" key="5">
    <source>
        <dbReference type="PROSITE" id="PS51094"/>
    </source>
</evidence>
<reference evidence="7" key="1">
    <citation type="submission" date="2023-01" db="EMBL/GenBank/DDBJ databases">
        <title>Oxazolidinone resistance genes in florfenicol resistant enterococci from beef cattle and veal calves at slaughter.</title>
        <authorList>
            <person name="Biggel M."/>
        </authorList>
    </citation>
    <scope>NUCLEOTIDE SEQUENCE</scope>
    <source>
        <strain evidence="7">K204-1</strain>
    </source>
</reference>
<dbReference type="InterPro" id="IPR002178">
    <property type="entry name" value="PTS_EIIA_type-2_dom"/>
</dbReference>
<dbReference type="SUPFAM" id="SSF55804">
    <property type="entry name" value="Phoshotransferase/anion transport protein"/>
    <property type="match status" value="1"/>
</dbReference>
<feature type="domain" description="PTS EIIA type-2" evidence="5">
    <location>
        <begin position="500"/>
        <end position="642"/>
    </location>
</feature>
<evidence type="ECO:0000256" key="3">
    <source>
        <dbReference type="ARBA" id="ARBA00023159"/>
    </source>
</evidence>
<dbReference type="InterPro" id="IPR013196">
    <property type="entry name" value="HTH_11"/>
</dbReference>
<dbReference type="Pfam" id="PF00359">
    <property type="entry name" value="PTS_EIIA_2"/>
    <property type="match status" value="1"/>
</dbReference>
<dbReference type="InterPro" id="IPR036388">
    <property type="entry name" value="WH-like_DNA-bd_sf"/>
</dbReference>
<evidence type="ECO:0000256" key="1">
    <source>
        <dbReference type="ARBA" id="ARBA00022737"/>
    </source>
</evidence>
<gene>
    <name evidence="7" type="ORF">PML95_05475</name>
</gene>
<keyword evidence="1" id="KW-0677">Repeat</keyword>
<dbReference type="Gene3D" id="3.40.930.10">
    <property type="entry name" value="Mannitol-specific EII, Chain A"/>
    <property type="match status" value="1"/>
</dbReference>
<sequence length="642" mass="75581">MISENEKLLIDYLLRQNRWVKSQELSALLGVSKRMIRNYVKKINEASTTNNYIESSREGYKISIKENIINNPTQISESIEDRVRLVIFKLLTNNREEIHLKKLADELFISEFTLIKTLADIRLYLEDYQITLVRRKGFLLLMGSEQNKRRLMTTIMREELHASGFFSKKQINLGLTVSQQDIEKIIDEELRENGKFINGYMLKNISFHIMIALYRVKEGNSLELKKTNIHELQDEINVANKIAMRVLSETGIKLQESEVLYIGMLLLGNISTYAFNELTMEDMRREADASFIEILNTIMDQVYDYYYIDLNIEPFKIQFLLHLKNLSLRISKNQNVKNPMLKEIKNAYPLIYDISVFISNELNKYFNTMLSEDEIAFIALHVGTTLEYQKGVSDKLRTLLICPKYYQIDQQIILKINEHFENDIEIVQVLTDSDYLINGLEQYDLILSTIFIEEKEVKYKTPIIQIKPFLRQKDLELIRQAIYRINHQKSIEDFRKCLENYLPEKMFFSGKRIDNREKALKFLVSQFEKDRIVKNDFYEAVNKREALSSTAFYNMIAMPHTLKYNANKTTISILIAKEAPIQWGESYVKIVCLIATNENEKRFFNDFFQNFIEILSDIRNVEKIIACNDYKEFVACILDVFS</sequence>
<dbReference type="InterPro" id="IPR011608">
    <property type="entry name" value="PRD"/>
</dbReference>
<evidence type="ECO:0000313" key="7">
    <source>
        <dbReference type="EMBL" id="WCG21860.1"/>
    </source>
</evidence>
<dbReference type="Pfam" id="PF00874">
    <property type="entry name" value="PRD"/>
    <property type="match status" value="2"/>
</dbReference>